<dbReference type="PANTHER" id="PTHR35908:SF1">
    <property type="entry name" value="CONSERVED PROTEIN"/>
    <property type="match status" value="1"/>
</dbReference>
<comment type="caution">
    <text evidence="2">The sequence shown here is derived from an EMBL/GenBank/DDBJ whole genome shotgun (WGS) entry which is preliminary data.</text>
</comment>
<dbReference type="Pfam" id="PF18029">
    <property type="entry name" value="Glyoxalase_6"/>
    <property type="match status" value="1"/>
</dbReference>
<dbReference type="InterPro" id="IPR041581">
    <property type="entry name" value="Glyoxalase_6"/>
</dbReference>
<sequence>MAVTWDLAVDCAHPAELAAFWARALGYVEQPPPGGAASWAEWFTARGVPESKWGDVAFLTDPDGRGPRISFMRVPEAKVVKNRLHLDVQVGGGRETPWEVRWPRVLEAVERLVAAGGAVIRQYDMGGKPDRVLMADPEGNEFCVI</sequence>
<evidence type="ECO:0000313" key="2">
    <source>
        <dbReference type="EMBL" id="GGP56979.1"/>
    </source>
</evidence>
<evidence type="ECO:0000259" key="1">
    <source>
        <dbReference type="Pfam" id="PF18029"/>
    </source>
</evidence>
<feature type="domain" description="Glyoxalase-like" evidence="1">
    <location>
        <begin position="7"/>
        <end position="145"/>
    </location>
</feature>
<dbReference type="PANTHER" id="PTHR35908">
    <property type="entry name" value="HYPOTHETICAL FUSION PROTEIN"/>
    <property type="match status" value="1"/>
</dbReference>
<dbReference type="Proteomes" id="UP000639606">
    <property type="component" value="Unassembled WGS sequence"/>
</dbReference>
<dbReference type="RefSeq" id="WP_189224014.1">
    <property type="nucleotide sequence ID" value="NZ_BMRG01000005.1"/>
</dbReference>
<dbReference type="SUPFAM" id="SSF54593">
    <property type="entry name" value="Glyoxalase/Bleomycin resistance protein/Dihydroxybiphenyl dioxygenase"/>
    <property type="match status" value="1"/>
</dbReference>
<gene>
    <name evidence="2" type="ORF">GCM10010185_31530</name>
</gene>
<keyword evidence="3" id="KW-1185">Reference proteome</keyword>
<proteinExistence type="predicted"/>
<dbReference type="InterPro" id="IPR029068">
    <property type="entry name" value="Glyas_Bleomycin-R_OHBP_Dase"/>
</dbReference>
<evidence type="ECO:0000313" key="3">
    <source>
        <dbReference type="Proteomes" id="UP000639606"/>
    </source>
</evidence>
<protein>
    <submittedName>
        <fullName evidence="2">Glyoxalase</fullName>
    </submittedName>
</protein>
<reference evidence="2" key="1">
    <citation type="journal article" date="2014" name="Int. J. Syst. Evol. Microbiol.">
        <title>Complete genome sequence of Corynebacterium casei LMG S-19264T (=DSM 44701T), isolated from a smear-ripened cheese.</title>
        <authorList>
            <consortium name="US DOE Joint Genome Institute (JGI-PGF)"/>
            <person name="Walter F."/>
            <person name="Albersmeier A."/>
            <person name="Kalinowski J."/>
            <person name="Ruckert C."/>
        </authorList>
    </citation>
    <scope>NUCLEOTIDE SEQUENCE</scope>
    <source>
        <strain evidence="2">JCM 3313</strain>
    </source>
</reference>
<reference evidence="2" key="2">
    <citation type="submission" date="2020-09" db="EMBL/GenBank/DDBJ databases">
        <authorList>
            <person name="Sun Q."/>
            <person name="Ohkuma M."/>
        </authorList>
    </citation>
    <scope>NUCLEOTIDE SEQUENCE</scope>
    <source>
        <strain evidence="2">JCM 3313</strain>
    </source>
</reference>
<accession>A0A918ALN6</accession>
<dbReference type="Gene3D" id="3.10.180.10">
    <property type="entry name" value="2,3-Dihydroxybiphenyl 1,2-Dioxygenase, domain 1"/>
    <property type="match status" value="1"/>
</dbReference>
<organism evidence="2 3">
    <name type="scientific">Saccharothrix coeruleofusca</name>
    <dbReference type="NCBI Taxonomy" id="33919"/>
    <lineage>
        <taxon>Bacteria</taxon>
        <taxon>Bacillati</taxon>
        <taxon>Actinomycetota</taxon>
        <taxon>Actinomycetes</taxon>
        <taxon>Pseudonocardiales</taxon>
        <taxon>Pseudonocardiaceae</taxon>
        <taxon>Saccharothrix</taxon>
    </lineage>
</organism>
<name>A0A918ALN6_9PSEU</name>
<dbReference type="EMBL" id="BMRG01000005">
    <property type="protein sequence ID" value="GGP56979.1"/>
    <property type="molecule type" value="Genomic_DNA"/>
</dbReference>
<dbReference type="AlphaFoldDB" id="A0A918ALN6"/>